<protein>
    <recommendedName>
        <fullName evidence="2">BRO1 domain-containing protein</fullName>
    </recommendedName>
</protein>
<dbReference type="InterPro" id="IPR038499">
    <property type="entry name" value="BRO1_sf"/>
</dbReference>
<dbReference type="Pfam" id="PF03097">
    <property type="entry name" value="BRO1"/>
    <property type="match status" value="1"/>
</dbReference>
<dbReference type="EMBL" id="BRYA01000817">
    <property type="protein sequence ID" value="GMI33316.1"/>
    <property type="molecule type" value="Genomic_DNA"/>
</dbReference>
<feature type="region of interest" description="Disordered" evidence="1">
    <location>
        <begin position="400"/>
        <end position="453"/>
    </location>
</feature>
<evidence type="ECO:0000313" key="3">
    <source>
        <dbReference type="EMBL" id="GMI33316.1"/>
    </source>
</evidence>
<name>A0A9W7G556_9STRA</name>
<accession>A0A9W7G556</accession>
<comment type="caution">
    <text evidence="3">The sequence shown here is derived from an EMBL/GenBank/DDBJ whole genome shotgun (WGS) entry which is preliminary data.</text>
</comment>
<gene>
    <name evidence="3" type="ORF">TrCOL_g2972</name>
</gene>
<sequence length="453" mass="49264">MSDPTTPPIPKSLLRLCTSLHAYRPGIIDSVSKLGYTKCFESAGSHHPTTSALLRDLSQARLDLAAGLTTGSNPADTLSHASRYLPLIRTLLLSCEVQPDTAVLDAPLEFKWRGGLEGDDVGGTMGKVRCSQALMYELSMTIGVISLSHASIGCGHSLQGDFVAAVSSFKNAANVMEHLRGVHLPQWVALGASTSPGDLPCECEVKCAEGFGEIFKSHAQQMAVAKALQGDSVNYSLVGKLCVGIKEGIEKFVKVVRGEAGVHWCRMPVAYLKYIAFQTSLQDALGMYFQARDTWGKGEYGVALAMLREARSALEVRESITSKGIPEDINVKGNPLAVLRPDLDDLRRHVDGMEEAWTNDCEKVYFDKVPDSVPVGKRIKKGMQMVKFGEWEGANKEGIEPVPLSVKGKGEEEEKWESMPPTAPRQSEEKGMERSDSDLARELQAKLNAGEDI</sequence>
<feature type="domain" description="BRO1" evidence="2">
    <location>
        <begin position="50"/>
        <end position="392"/>
    </location>
</feature>
<evidence type="ECO:0000256" key="1">
    <source>
        <dbReference type="SAM" id="MobiDB-lite"/>
    </source>
</evidence>
<dbReference type="OrthoDB" id="187620at2759"/>
<dbReference type="Proteomes" id="UP001165065">
    <property type="component" value="Unassembled WGS sequence"/>
</dbReference>
<evidence type="ECO:0000313" key="4">
    <source>
        <dbReference type="Proteomes" id="UP001165065"/>
    </source>
</evidence>
<evidence type="ECO:0000259" key="2">
    <source>
        <dbReference type="Pfam" id="PF03097"/>
    </source>
</evidence>
<reference evidence="4" key="1">
    <citation type="journal article" date="2023" name="Commun. Biol.">
        <title>Genome analysis of Parmales, the sister group of diatoms, reveals the evolutionary specialization of diatoms from phago-mixotrophs to photoautotrophs.</title>
        <authorList>
            <person name="Ban H."/>
            <person name="Sato S."/>
            <person name="Yoshikawa S."/>
            <person name="Yamada K."/>
            <person name="Nakamura Y."/>
            <person name="Ichinomiya M."/>
            <person name="Sato N."/>
            <person name="Blanc-Mathieu R."/>
            <person name="Endo H."/>
            <person name="Kuwata A."/>
            <person name="Ogata H."/>
        </authorList>
    </citation>
    <scope>NUCLEOTIDE SEQUENCE [LARGE SCALE GENOMIC DNA]</scope>
</reference>
<dbReference type="InterPro" id="IPR004328">
    <property type="entry name" value="BRO1_dom"/>
</dbReference>
<organism evidence="3 4">
    <name type="scientific">Triparma columacea</name>
    <dbReference type="NCBI Taxonomy" id="722753"/>
    <lineage>
        <taxon>Eukaryota</taxon>
        <taxon>Sar</taxon>
        <taxon>Stramenopiles</taxon>
        <taxon>Ochrophyta</taxon>
        <taxon>Bolidophyceae</taxon>
        <taxon>Parmales</taxon>
        <taxon>Triparmaceae</taxon>
        <taxon>Triparma</taxon>
    </lineage>
</organism>
<dbReference type="Gene3D" id="1.25.40.280">
    <property type="entry name" value="alix/aip1 like domains"/>
    <property type="match status" value="1"/>
</dbReference>
<feature type="compositionally biased region" description="Basic and acidic residues" evidence="1">
    <location>
        <begin position="426"/>
        <end position="444"/>
    </location>
</feature>
<keyword evidence="4" id="KW-1185">Reference proteome</keyword>
<dbReference type="AlphaFoldDB" id="A0A9W7G556"/>
<proteinExistence type="predicted"/>